<gene>
    <name evidence="2" type="ORF">MERR_LOCUS12217</name>
</gene>
<evidence type="ECO:0000313" key="2">
    <source>
        <dbReference type="EMBL" id="CAA7024982.1"/>
    </source>
</evidence>
<dbReference type="Proteomes" id="UP000467841">
    <property type="component" value="Unassembled WGS sequence"/>
</dbReference>
<evidence type="ECO:0000256" key="1">
    <source>
        <dbReference type="SAM" id="MobiDB-lite"/>
    </source>
</evidence>
<name>A0A6D2I5N0_9BRAS</name>
<protein>
    <submittedName>
        <fullName evidence="2">Uncharacterized protein</fullName>
    </submittedName>
</protein>
<feature type="compositionally biased region" description="Pro residues" evidence="1">
    <location>
        <begin position="92"/>
        <end position="104"/>
    </location>
</feature>
<feature type="compositionally biased region" description="Low complexity" evidence="1">
    <location>
        <begin position="214"/>
        <end position="234"/>
    </location>
</feature>
<dbReference type="AlphaFoldDB" id="A0A6D2I5N0"/>
<feature type="region of interest" description="Disordered" evidence="1">
    <location>
        <begin position="207"/>
        <end position="256"/>
    </location>
</feature>
<feature type="compositionally biased region" description="Basic and acidic residues" evidence="1">
    <location>
        <begin position="29"/>
        <end position="48"/>
    </location>
</feature>
<keyword evidence="3" id="KW-1185">Reference proteome</keyword>
<evidence type="ECO:0000313" key="3">
    <source>
        <dbReference type="Proteomes" id="UP000467841"/>
    </source>
</evidence>
<dbReference type="EMBL" id="CACVBM020000954">
    <property type="protein sequence ID" value="CAA7024982.1"/>
    <property type="molecule type" value="Genomic_DNA"/>
</dbReference>
<feature type="compositionally biased region" description="Polar residues" evidence="1">
    <location>
        <begin position="1"/>
        <end position="12"/>
    </location>
</feature>
<feature type="region of interest" description="Disordered" evidence="1">
    <location>
        <begin position="69"/>
        <end position="122"/>
    </location>
</feature>
<accession>A0A6D2I5N0</accession>
<proteinExistence type="predicted"/>
<sequence length="256" mass="28878">MNKLGQQQTFVQDASKEIKREFPLSIKDTFTKHEHKNSTKEEERKRSAQQIIHDRLIIRFNTRTARIDPKYQRPVWQPHPPEVRTPTRACSPSPPPPDRSPPQLAPHQPALLDPVRRNGNTGSHKCLVRVTNGNRLIQSQNARIHPVLIGKEGFNLLQTRPEDIDRLPLRLTNLQSDSVLLASSADRLSSSAIFDFSLSFSAPRESASKRAKARSASLRSRPLSLRARMPLSSATWDSARRSSPSPQPSLHDPLPI</sequence>
<organism evidence="2 3">
    <name type="scientific">Microthlaspi erraticum</name>
    <dbReference type="NCBI Taxonomy" id="1685480"/>
    <lineage>
        <taxon>Eukaryota</taxon>
        <taxon>Viridiplantae</taxon>
        <taxon>Streptophyta</taxon>
        <taxon>Embryophyta</taxon>
        <taxon>Tracheophyta</taxon>
        <taxon>Spermatophyta</taxon>
        <taxon>Magnoliopsida</taxon>
        <taxon>eudicotyledons</taxon>
        <taxon>Gunneridae</taxon>
        <taxon>Pentapetalae</taxon>
        <taxon>rosids</taxon>
        <taxon>malvids</taxon>
        <taxon>Brassicales</taxon>
        <taxon>Brassicaceae</taxon>
        <taxon>Coluteocarpeae</taxon>
        <taxon>Microthlaspi</taxon>
    </lineage>
</organism>
<comment type="caution">
    <text evidence="2">The sequence shown here is derived from an EMBL/GenBank/DDBJ whole genome shotgun (WGS) entry which is preliminary data.</text>
</comment>
<feature type="region of interest" description="Disordered" evidence="1">
    <location>
        <begin position="1"/>
        <end position="48"/>
    </location>
</feature>
<reference evidence="2" key="1">
    <citation type="submission" date="2020-01" db="EMBL/GenBank/DDBJ databases">
        <authorList>
            <person name="Mishra B."/>
        </authorList>
    </citation>
    <scope>NUCLEOTIDE SEQUENCE [LARGE SCALE GENOMIC DNA]</scope>
</reference>